<sequence length="192" mass="19231">MTTTRIATLAATASIALVALGGTALALGADDTPAPTPVPVSAGTVDDPTPTTAPTTTGGATPTSSAGSTPDDPADRERAVTVALERIGGGRVTGVERETEHGRTEWKVEIVEGGVEHDVRVDTATGAVTRVDLDDDRGGDDRGGDDRLGDDRGGDDRGGDDRGGDDRGGSGRGGHDDGPGHDVGDDHGGDDD</sequence>
<dbReference type="EMBL" id="CP060131">
    <property type="protein sequence ID" value="QNG54370.1"/>
    <property type="molecule type" value="Genomic_DNA"/>
</dbReference>
<protein>
    <submittedName>
        <fullName evidence="4">PepSY domain-containing protein</fullName>
    </submittedName>
</protein>
<feature type="region of interest" description="Disordered" evidence="1">
    <location>
        <begin position="130"/>
        <end position="192"/>
    </location>
</feature>
<dbReference type="KEGG" id="ppel:H6H00_11030"/>
<dbReference type="InterPro" id="IPR025711">
    <property type="entry name" value="PepSY"/>
</dbReference>
<evidence type="ECO:0000313" key="4">
    <source>
        <dbReference type="EMBL" id="QNG54370.1"/>
    </source>
</evidence>
<accession>A0A7G7MNK9</accession>
<dbReference type="AlphaFoldDB" id="A0A7G7MNK9"/>
<dbReference type="Proteomes" id="UP000515728">
    <property type="component" value="Chromosome"/>
</dbReference>
<organism evidence="4 5">
    <name type="scientific">Pseudonocardia petroleophila</name>
    <dbReference type="NCBI Taxonomy" id="37331"/>
    <lineage>
        <taxon>Bacteria</taxon>
        <taxon>Bacillati</taxon>
        <taxon>Actinomycetota</taxon>
        <taxon>Actinomycetes</taxon>
        <taxon>Pseudonocardiales</taxon>
        <taxon>Pseudonocardiaceae</taxon>
        <taxon>Pseudonocardia</taxon>
    </lineage>
</organism>
<reference evidence="4 5" key="1">
    <citation type="submission" date="2020-08" db="EMBL/GenBank/DDBJ databases">
        <authorList>
            <person name="Mo P."/>
        </authorList>
    </citation>
    <scope>NUCLEOTIDE SEQUENCE [LARGE SCALE GENOMIC DNA]</scope>
    <source>
        <strain evidence="4 5">CGMCC 4.1532</strain>
    </source>
</reference>
<feature type="chain" id="PRO_5038844400" evidence="2">
    <location>
        <begin position="29"/>
        <end position="192"/>
    </location>
</feature>
<evidence type="ECO:0000256" key="1">
    <source>
        <dbReference type="SAM" id="MobiDB-lite"/>
    </source>
</evidence>
<feature type="compositionally biased region" description="Basic and acidic residues" evidence="1">
    <location>
        <begin position="139"/>
        <end position="192"/>
    </location>
</feature>
<proteinExistence type="predicted"/>
<dbReference type="Pfam" id="PF03413">
    <property type="entry name" value="PepSY"/>
    <property type="match status" value="1"/>
</dbReference>
<keyword evidence="2" id="KW-0732">Signal</keyword>
<keyword evidence="5" id="KW-1185">Reference proteome</keyword>
<feature type="compositionally biased region" description="Low complexity" evidence="1">
    <location>
        <begin position="42"/>
        <end position="71"/>
    </location>
</feature>
<feature type="region of interest" description="Disordered" evidence="1">
    <location>
        <begin position="27"/>
        <end position="78"/>
    </location>
</feature>
<evidence type="ECO:0000256" key="2">
    <source>
        <dbReference type="SAM" id="SignalP"/>
    </source>
</evidence>
<feature type="domain" description="PepSY" evidence="3">
    <location>
        <begin position="76"/>
        <end position="131"/>
    </location>
</feature>
<dbReference type="RefSeq" id="WP_185721190.1">
    <property type="nucleotide sequence ID" value="NZ_BAAAWI010000001.1"/>
</dbReference>
<name>A0A7G7MNK9_9PSEU</name>
<evidence type="ECO:0000313" key="5">
    <source>
        <dbReference type="Proteomes" id="UP000515728"/>
    </source>
</evidence>
<dbReference type="Gene3D" id="3.10.450.40">
    <property type="match status" value="1"/>
</dbReference>
<evidence type="ECO:0000259" key="3">
    <source>
        <dbReference type="Pfam" id="PF03413"/>
    </source>
</evidence>
<gene>
    <name evidence="4" type="ORF">H6H00_11030</name>
</gene>
<feature type="signal peptide" evidence="2">
    <location>
        <begin position="1"/>
        <end position="28"/>
    </location>
</feature>